<gene>
    <name evidence="3" type="ORF">TSPGSL018_9690</name>
</gene>
<accession>A0A061R7S8</accession>
<feature type="domain" description="Biotin-protein ligase N-terminal" evidence="2">
    <location>
        <begin position="64"/>
        <end position="158"/>
    </location>
</feature>
<keyword evidence="3" id="KW-0436">Ligase</keyword>
<protein>
    <submittedName>
        <fullName evidence="3">Biotin-protein ligase</fullName>
    </submittedName>
</protein>
<dbReference type="AlphaFoldDB" id="A0A061R7S8"/>
<dbReference type="InterPro" id="IPR019197">
    <property type="entry name" value="Biotin-prot_ligase_N"/>
</dbReference>
<evidence type="ECO:0000259" key="2">
    <source>
        <dbReference type="Pfam" id="PF09825"/>
    </source>
</evidence>
<dbReference type="Pfam" id="PF09825">
    <property type="entry name" value="BPL_N"/>
    <property type="match status" value="1"/>
</dbReference>
<dbReference type="InterPro" id="IPR029062">
    <property type="entry name" value="Class_I_gatase-like"/>
</dbReference>
<reference evidence="3" key="1">
    <citation type="submission" date="2014-05" db="EMBL/GenBank/DDBJ databases">
        <title>The transcriptome of the halophilic microalga Tetraselmis sp. GSL018 isolated from the Great Salt Lake, Utah.</title>
        <authorList>
            <person name="Jinkerson R.E."/>
            <person name="D'Adamo S."/>
            <person name="Posewitz M.C."/>
        </authorList>
    </citation>
    <scope>NUCLEOTIDE SEQUENCE</scope>
    <source>
        <strain evidence="3">GSL018</strain>
    </source>
</reference>
<dbReference type="GO" id="GO:0016874">
    <property type="term" value="F:ligase activity"/>
    <property type="evidence" value="ECO:0007669"/>
    <property type="project" value="UniProtKB-KW"/>
</dbReference>
<evidence type="ECO:0000256" key="1">
    <source>
        <dbReference type="SAM" id="MobiDB-lite"/>
    </source>
</evidence>
<dbReference type="SUPFAM" id="SSF52317">
    <property type="entry name" value="Class I glutamine amidotransferase-like"/>
    <property type="match status" value="1"/>
</dbReference>
<organism evidence="3">
    <name type="scientific">Tetraselmis sp. GSL018</name>
    <dbReference type="NCBI Taxonomy" id="582737"/>
    <lineage>
        <taxon>Eukaryota</taxon>
        <taxon>Viridiplantae</taxon>
        <taxon>Chlorophyta</taxon>
        <taxon>core chlorophytes</taxon>
        <taxon>Chlorodendrophyceae</taxon>
        <taxon>Chlorodendrales</taxon>
        <taxon>Chlorodendraceae</taxon>
        <taxon>Tetraselmis</taxon>
    </lineage>
</organism>
<sequence length="189" mass="19748">MVCLNSFEHIVGRSRGKTSVSGTLVVPSKRAQPSYQQRQLSRLGRDTSRQLPPTKRSVMHGTALVYSGPGAGKGSLQNLVDSLRLSLEPELEVGVIGPRELLEGRWTAGCALLAVPGGADLPYCHELNGAGNAIIRGFVEAGGSYLGICAGAYYGSVASSSFSQGLPVGACILVSDTRASTELQSCPSR</sequence>
<name>A0A061R7S8_9CHLO</name>
<dbReference type="CDD" id="cd03144">
    <property type="entry name" value="GATase1_ScBLP_like"/>
    <property type="match status" value="1"/>
</dbReference>
<proteinExistence type="predicted"/>
<dbReference type="EMBL" id="GBEZ01018403">
    <property type="protein sequence ID" value="JAC68028.1"/>
    <property type="molecule type" value="Transcribed_RNA"/>
</dbReference>
<evidence type="ECO:0000313" key="3">
    <source>
        <dbReference type="EMBL" id="JAC68028.1"/>
    </source>
</evidence>
<feature type="region of interest" description="Disordered" evidence="1">
    <location>
        <begin position="35"/>
        <end position="54"/>
    </location>
</feature>